<feature type="transmembrane region" description="Helical" evidence="1">
    <location>
        <begin position="142"/>
        <end position="163"/>
    </location>
</feature>
<dbReference type="AlphaFoldDB" id="A0A8X7UBE8"/>
<evidence type="ECO:0000313" key="3">
    <source>
        <dbReference type="Proteomes" id="UP000886595"/>
    </source>
</evidence>
<keyword evidence="1" id="KW-0472">Membrane</keyword>
<evidence type="ECO:0008006" key="4">
    <source>
        <dbReference type="Google" id="ProtNLM"/>
    </source>
</evidence>
<keyword evidence="1" id="KW-1133">Transmembrane helix</keyword>
<organism evidence="2 3">
    <name type="scientific">Brassica carinata</name>
    <name type="common">Ethiopian mustard</name>
    <name type="synonym">Abyssinian cabbage</name>
    <dbReference type="NCBI Taxonomy" id="52824"/>
    <lineage>
        <taxon>Eukaryota</taxon>
        <taxon>Viridiplantae</taxon>
        <taxon>Streptophyta</taxon>
        <taxon>Embryophyta</taxon>
        <taxon>Tracheophyta</taxon>
        <taxon>Spermatophyta</taxon>
        <taxon>Magnoliopsida</taxon>
        <taxon>eudicotyledons</taxon>
        <taxon>Gunneridae</taxon>
        <taxon>Pentapetalae</taxon>
        <taxon>rosids</taxon>
        <taxon>malvids</taxon>
        <taxon>Brassicales</taxon>
        <taxon>Brassicaceae</taxon>
        <taxon>Brassiceae</taxon>
        <taxon>Brassica</taxon>
    </lineage>
</organism>
<dbReference type="EMBL" id="JAAMPC010000013">
    <property type="protein sequence ID" value="KAG2272429.1"/>
    <property type="molecule type" value="Genomic_DNA"/>
</dbReference>
<evidence type="ECO:0000313" key="2">
    <source>
        <dbReference type="EMBL" id="KAG2272429.1"/>
    </source>
</evidence>
<evidence type="ECO:0000256" key="1">
    <source>
        <dbReference type="SAM" id="Phobius"/>
    </source>
</evidence>
<keyword evidence="3" id="KW-1185">Reference proteome</keyword>
<reference evidence="2 3" key="1">
    <citation type="submission" date="2020-02" db="EMBL/GenBank/DDBJ databases">
        <authorList>
            <person name="Ma Q."/>
            <person name="Huang Y."/>
            <person name="Song X."/>
            <person name="Pei D."/>
        </authorList>
    </citation>
    <scope>NUCLEOTIDE SEQUENCE [LARGE SCALE GENOMIC DNA]</scope>
    <source>
        <strain evidence="2">Sxm20200214</strain>
        <tissue evidence="2">Leaf</tissue>
    </source>
</reference>
<accession>A0A8X7UBE8</accession>
<gene>
    <name evidence="2" type="ORF">Bca52824_066984</name>
</gene>
<dbReference type="OrthoDB" id="1027101at2759"/>
<protein>
    <recommendedName>
        <fullName evidence="4">Zinc finger GRF-type domain-containing protein</fullName>
    </recommendedName>
</protein>
<dbReference type="PANTHER" id="PTHR33248">
    <property type="entry name" value="ZINC ION-BINDING PROTEIN"/>
    <property type="match status" value="1"/>
</dbReference>
<comment type="caution">
    <text evidence="2">The sequence shown here is derived from an EMBL/GenBank/DDBJ whole genome shotgun (WGS) entry which is preliminary data.</text>
</comment>
<sequence>MGKDYSYTQPSSSDEFDMTSLLEAEAELYKDEVNSTYEAPVYAGEGDAGIPSTCYCGSQPIVATSYTAKDPGRLYYTCENRGDGESHIWKWCDVAVTEEISDHQRQMRLLKDHGFEFGQRLDKLQKLVYELSKKQTRVTNGLALGVCVVVSAFVFIGLAVIYLTGAAAGEPSHGQAVTGKTSSHG</sequence>
<proteinExistence type="predicted"/>
<name>A0A8X7UBE8_BRACI</name>
<keyword evidence="1" id="KW-0812">Transmembrane</keyword>
<dbReference type="Proteomes" id="UP000886595">
    <property type="component" value="Unassembled WGS sequence"/>
</dbReference>